<dbReference type="OMA" id="DVYDCSH"/>
<dbReference type="PRINTS" id="PR00258">
    <property type="entry name" value="SPERACTRCPTR"/>
</dbReference>
<evidence type="ECO:0000259" key="6">
    <source>
        <dbReference type="PROSITE" id="PS50287"/>
    </source>
</evidence>
<protein>
    <recommendedName>
        <fullName evidence="6">SRCR domain-containing protein</fullName>
    </recommendedName>
</protein>
<dbReference type="InterPro" id="IPR053243">
    <property type="entry name" value="SJ_maturation_regulator"/>
</dbReference>
<dbReference type="InParanoid" id="A7RTL1"/>
<dbReference type="SMART" id="SM00202">
    <property type="entry name" value="SR"/>
    <property type="match status" value="2"/>
</dbReference>
<dbReference type="PhylomeDB" id="A7RTL1"/>
<dbReference type="Pfam" id="PF00530">
    <property type="entry name" value="SRCR"/>
    <property type="match status" value="2"/>
</dbReference>
<dbReference type="Gene3D" id="3.10.250.10">
    <property type="entry name" value="SRCR-like domain"/>
    <property type="match status" value="2"/>
</dbReference>
<keyword evidence="8" id="KW-1185">Reference proteome</keyword>
<accession>A7RTL1</accession>
<evidence type="ECO:0000313" key="7">
    <source>
        <dbReference type="EMBL" id="EDO45287.1"/>
    </source>
</evidence>
<feature type="disulfide bond" evidence="5">
    <location>
        <begin position="79"/>
        <end position="89"/>
    </location>
</feature>
<evidence type="ECO:0000256" key="3">
    <source>
        <dbReference type="ARBA" id="ARBA00023157"/>
    </source>
</evidence>
<dbReference type="PANTHER" id="PTHR47653:SF1">
    <property type="entry name" value="DELETED IN MALIGNANT BRAIN TUMORS 1 PROTEIN"/>
    <property type="match status" value="1"/>
</dbReference>
<dbReference type="InterPro" id="IPR036772">
    <property type="entry name" value="SRCR-like_dom_sf"/>
</dbReference>
<name>A7RTL1_NEMVE</name>
<evidence type="ECO:0000313" key="8">
    <source>
        <dbReference type="Proteomes" id="UP000001593"/>
    </source>
</evidence>
<dbReference type="PANTHER" id="PTHR47653">
    <property type="entry name" value="PROTEIN BARK BEETLE"/>
    <property type="match status" value="1"/>
</dbReference>
<keyword evidence="3 5" id="KW-1015">Disulfide bond</keyword>
<proteinExistence type="predicted"/>
<dbReference type="Proteomes" id="UP000001593">
    <property type="component" value="Unassembled WGS sequence"/>
</dbReference>
<feature type="disulfide bond" evidence="5">
    <location>
        <begin position="195"/>
        <end position="205"/>
    </location>
</feature>
<keyword evidence="2" id="KW-0677">Repeat</keyword>
<dbReference type="HOGENOM" id="CLU_002555_1_2_1"/>
<evidence type="ECO:0000256" key="1">
    <source>
        <dbReference type="ARBA" id="ARBA00022729"/>
    </source>
</evidence>
<keyword evidence="1" id="KW-0732">Signal</keyword>
<reference evidence="7 8" key="1">
    <citation type="journal article" date="2007" name="Science">
        <title>Sea anemone genome reveals ancestral eumetazoan gene repertoire and genomic organization.</title>
        <authorList>
            <person name="Putnam N.H."/>
            <person name="Srivastava M."/>
            <person name="Hellsten U."/>
            <person name="Dirks B."/>
            <person name="Chapman J."/>
            <person name="Salamov A."/>
            <person name="Terry A."/>
            <person name="Shapiro H."/>
            <person name="Lindquist E."/>
            <person name="Kapitonov V.V."/>
            <person name="Jurka J."/>
            <person name="Genikhovich G."/>
            <person name="Grigoriev I.V."/>
            <person name="Lucas S.M."/>
            <person name="Steele R.E."/>
            <person name="Finnerty J.R."/>
            <person name="Technau U."/>
            <person name="Martindale M.Q."/>
            <person name="Rokhsar D.S."/>
        </authorList>
    </citation>
    <scope>NUCLEOTIDE SEQUENCE [LARGE SCALE GENOMIC DNA]</scope>
    <source>
        <strain evidence="8">CH2 X CH6</strain>
    </source>
</reference>
<gene>
    <name evidence="7" type="ORF">NEMVEDRAFT_v1g92750</name>
</gene>
<comment type="caution">
    <text evidence="5">Lacks conserved residue(s) required for the propagation of feature annotation.</text>
</comment>
<dbReference type="PROSITE" id="PS50287">
    <property type="entry name" value="SRCR_2"/>
    <property type="match status" value="2"/>
</dbReference>
<feature type="non-terminal residue" evidence="7">
    <location>
        <position position="244"/>
    </location>
</feature>
<dbReference type="EMBL" id="DS469537">
    <property type="protein sequence ID" value="EDO45287.1"/>
    <property type="molecule type" value="Genomic_DNA"/>
</dbReference>
<dbReference type="PROSITE" id="PS00420">
    <property type="entry name" value="SRCR_1"/>
    <property type="match status" value="2"/>
</dbReference>
<feature type="domain" description="SRCR" evidence="6">
    <location>
        <begin position="127"/>
        <end position="226"/>
    </location>
</feature>
<dbReference type="GO" id="GO:0016020">
    <property type="term" value="C:membrane"/>
    <property type="evidence" value="ECO:0007669"/>
    <property type="project" value="InterPro"/>
</dbReference>
<evidence type="ECO:0000256" key="2">
    <source>
        <dbReference type="ARBA" id="ARBA00022737"/>
    </source>
</evidence>
<dbReference type="eggNOG" id="ENOG502QQ5W">
    <property type="taxonomic scope" value="Eukaryota"/>
</dbReference>
<evidence type="ECO:0000256" key="4">
    <source>
        <dbReference type="ARBA" id="ARBA00023180"/>
    </source>
</evidence>
<dbReference type="STRING" id="45351.A7RTL1"/>
<feature type="domain" description="SRCR" evidence="6">
    <location>
        <begin position="10"/>
        <end position="110"/>
    </location>
</feature>
<sequence length="244" mass="26667">TLPKPRLLLVRLVGGRSSMREGRVEVLHQGVWGTVCDDSWDLNDAKVVCGMLGYVAERAVESAHFGQGSGQIWMDEVRCTGRERDIFQCPFNGWGAHNCGHNEDAGYHCSCYIVLFTVSFPCKDHSVRLVGGSSSLEGRVEIFYQGVWGTVCDDLWDLNDAKVVCGMLGYVAGQAVGSAHFGQGSGQIWMDDVRCTGSENDITQCPFNGWGSHDCSHGEEAGVICQYGMASPHHAFMYVTTIDT</sequence>
<dbReference type="SUPFAM" id="SSF56487">
    <property type="entry name" value="SRCR-like"/>
    <property type="match status" value="2"/>
</dbReference>
<dbReference type="AlphaFoldDB" id="A7RTL1"/>
<organism evidence="7 8">
    <name type="scientific">Nematostella vectensis</name>
    <name type="common">Starlet sea anemone</name>
    <dbReference type="NCBI Taxonomy" id="45351"/>
    <lineage>
        <taxon>Eukaryota</taxon>
        <taxon>Metazoa</taxon>
        <taxon>Cnidaria</taxon>
        <taxon>Anthozoa</taxon>
        <taxon>Hexacorallia</taxon>
        <taxon>Actiniaria</taxon>
        <taxon>Edwardsiidae</taxon>
        <taxon>Nematostella</taxon>
    </lineage>
</organism>
<keyword evidence="4" id="KW-0325">Glycoprotein</keyword>
<evidence type="ECO:0000256" key="5">
    <source>
        <dbReference type="PROSITE-ProRule" id="PRU00196"/>
    </source>
</evidence>
<dbReference type="FunFam" id="3.10.250.10:FF:000011">
    <property type="entry name" value="Scavenger receptor class A member 5"/>
    <property type="match status" value="2"/>
</dbReference>
<dbReference type="InterPro" id="IPR001190">
    <property type="entry name" value="SRCR"/>
</dbReference>